<evidence type="ECO:0000313" key="5">
    <source>
        <dbReference type="WBParaSite" id="TTAC_0000969101-mRNA-1"/>
    </source>
</evidence>
<evidence type="ECO:0000259" key="2">
    <source>
        <dbReference type="PROSITE" id="PS50835"/>
    </source>
</evidence>
<dbReference type="WBParaSite" id="TTAC_0000969101-mRNA-1">
    <property type="protein sequence ID" value="TTAC_0000969101-mRNA-1"/>
    <property type="gene ID" value="TTAC_0000969101"/>
</dbReference>
<organism evidence="5">
    <name type="scientific">Hydatigena taeniaeformis</name>
    <name type="common">Feline tapeworm</name>
    <name type="synonym">Taenia taeniaeformis</name>
    <dbReference type="NCBI Taxonomy" id="6205"/>
    <lineage>
        <taxon>Eukaryota</taxon>
        <taxon>Metazoa</taxon>
        <taxon>Spiralia</taxon>
        <taxon>Lophotrochozoa</taxon>
        <taxon>Platyhelminthes</taxon>
        <taxon>Cestoda</taxon>
        <taxon>Eucestoda</taxon>
        <taxon>Cyclophyllidea</taxon>
        <taxon>Taeniidae</taxon>
        <taxon>Hydatigera</taxon>
    </lineage>
</organism>
<dbReference type="STRING" id="6205.A0A0R3X816"/>
<reference evidence="5" key="1">
    <citation type="submission" date="2017-02" db="UniProtKB">
        <authorList>
            <consortium name="WormBaseParasite"/>
        </authorList>
    </citation>
    <scope>IDENTIFICATION</scope>
</reference>
<dbReference type="AlphaFoldDB" id="A0A0R3X816"/>
<dbReference type="Proteomes" id="UP000274429">
    <property type="component" value="Unassembled WGS sequence"/>
</dbReference>
<dbReference type="InterPro" id="IPR013162">
    <property type="entry name" value="CD80_C2-set"/>
</dbReference>
<dbReference type="Gene3D" id="2.60.40.10">
    <property type="entry name" value="Immunoglobulins"/>
    <property type="match status" value="1"/>
</dbReference>
<dbReference type="Pfam" id="PF08205">
    <property type="entry name" value="C2-set_2"/>
    <property type="match status" value="1"/>
</dbReference>
<name>A0A0R3X816_HYDTA</name>
<accession>A0A0R3X816</accession>
<reference evidence="3 4" key="2">
    <citation type="submission" date="2018-11" db="EMBL/GenBank/DDBJ databases">
        <authorList>
            <consortium name="Pathogen Informatics"/>
        </authorList>
    </citation>
    <scope>NUCLEOTIDE SEQUENCE [LARGE SCALE GENOMIC DNA]</scope>
</reference>
<protein>
    <submittedName>
        <fullName evidence="5">Ig-like domain-containing protein</fullName>
    </submittedName>
</protein>
<evidence type="ECO:0000256" key="1">
    <source>
        <dbReference type="ARBA" id="ARBA00023157"/>
    </source>
</evidence>
<evidence type="ECO:0000313" key="4">
    <source>
        <dbReference type="Proteomes" id="UP000274429"/>
    </source>
</evidence>
<gene>
    <name evidence="3" type="ORF">TTAC_LOCUS9676</name>
</gene>
<sequence length="246" mass="26646">MTGLGACGSLVGSEGQIRLTSNVALERPIPEGTEVTLTCSSDSSSGSGVLRILRRRGGGEGIDGFEDLADYATRVVQISADRPDIAATFVVSRKDDGSVFICGDVETLGFQSQTSVVSRTIRIQFDPRSLSLKSLPEGRMREDMSKVIICQTDEGGANPAVNVTWRHLSPLGGIEALGEGMHFTSAHRMSTSGNGRGFVTQSNLTVIAHRRLNGHRIECSVEKPERIALLRQSETLEVIFLYLYFQ</sequence>
<dbReference type="PROSITE" id="PS50835">
    <property type="entry name" value="IG_LIKE"/>
    <property type="match status" value="1"/>
</dbReference>
<proteinExistence type="predicted"/>
<feature type="domain" description="Ig-like" evidence="2">
    <location>
        <begin position="127"/>
        <end position="237"/>
    </location>
</feature>
<dbReference type="OrthoDB" id="10404006at2759"/>
<keyword evidence="4" id="KW-1185">Reference proteome</keyword>
<dbReference type="InterPro" id="IPR013783">
    <property type="entry name" value="Ig-like_fold"/>
</dbReference>
<dbReference type="EMBL" id="UYWX01020974">
    <property type="protein sequence ID" value="VDM34568.1"/>
    <property type="molecule type" value="Genomic_DNA"/>
</dbReference>
<dbReference type="InterPro" id="IPR007110">
    <property type="entry name" value="Ig-like_dom"/>
</dbReference>
<keyword evidence="1" id="KW-1015">Disulfide bond</keyword>
<evidence type="ECO:0000313" key="3">
    <source>
        <dbReference type="EMBL" id="VDM34568.1"/>
    </source>
</evidence>